<dbReference type="AlphaFoldDB" id="A0A9X3N0S9"/>
<dbReference type="Pfam" id="PF04539">
    <property type="entry name" value="Sigma70_r3"/>
    <property type="match status" value="1"/>
</dbReference>
<evidence type="ECO:0000256" key="3">
    <source>
        <dbReference type="ARBA" id="ARBA00023125"/>
    </source>
</evidence>
<dbReference type="InterPro" id="IPR007627">
    <property type="entry name" value="RNA_pol_sigma70_r2"/>
</dbReference>
<keyword evidence="3" id="KW-0238">DNA-binding</keyword>
<evidence type="ECO:0000256" key="5">
    <source>
        <dbReference type="SAM" id="MobiDB-lite"/>
    </source>
</evidence>
<dbReference type="Gene3D" id="1.20.120.1810">
    <property type="match status" value="1"/>
</dbReference>
<dbReference type="PRINTS" id="PR00046">
    <property type="entry name" value="SIGMA70FCT"/>
</dbReference>
<comment type="caution">
    <text evidence="9">The sequence shown here is derived from an EMBL/GenBank/DDBJ whole genome shotgun (WGS) entry which is preliminary data.</text>
</comment>
<dbReference type="InterPro" id="IPR000943">
    <property type="entry name" value="RNA_pol_sigma70"/>
</dbReference>
<dbReference type="CDD" id="cd06171">
    <property type="entry name" value="Sigma70_r4"/>
    <property type="match status" value="1"/>
</dbReference>
<feature type="compositionally biased region" description="Basic and acidic residues" evidence="5">
    <location>
        <begin position="19"/>
        <end position="37"/>
    </location>
</feature>
<name>A0A9X3N0S9_9ACTN</name>
<dbReference type="InterPro" id="IPR014322">
    <property type="entry name" value="RNA_pol_sigma-B/F/G"/>
</dbReference>
<dbReference type="SUPFAM" id="SSF88659">
    <property type="entry name" value="Sigma3 and sigma4 domains of RNA polymerase sigma factors"/>
    <property type="match status" value="2"/>
</dbReference>
<evidence type="ECO:0000259" key="7">
    <source>
        <dbReference type="Pfam" id="PF04542"/>
    </source>
</evidence>
<dbReference type="InterPro" id="IPR014284">
    <property type="entry name" value="RNA_pol_sigma-70_dom"/>
</dbReference>
<accession>A0A9X3N0S9</accession>
<evidence type="ECO:0000256" key="1">
    <source>
        <dbReference type="ARBA" id="ARBA00023015"/>
    </source>
</evidence>
<dbReference type="InterPro" id="IPR007624">
    <property type="entry name" value="RNA_pol_sigma70_r3"/>
</dbReference>
<dbReference type="EMBL" id="JAPDOD010000063">
    <property type="protein sequence ID" value="MDA0166329.1"/>
    <property type="molecule type" value="Genomic_DNA"/>
</dbReference>
<dbReference type="PANTHER" id="PTHR30385">
    <property type="entry name" value="SIGMA FACTOR F FLAGELLAR"/>
    <property type="match status" value="1"/>
</dbReference>
<proteinExistence type="predicted"/>
<keyword evidence="10" id="KW-1185">Reference proteome</keyword>
<evidence type="ECO:0000313" key="9">
    <source>
        <dbReference type="EMBL" id="MDA0166329.1"/>
    </source>
</evidence>
<dbReference type="InterPro" id="IPR013325">
    <property type="entry name" value="RNA_pol_sigma_r2"/>
</dbReference>
<dbReference type="InterPro" id="IPR013324">
    <property type="entry name" value="RNA_pol_sigma_r3/r4-like"/>
</dbReference>
<dbReference type="PANTHER" id="PTHR30385:SF4">
    <property type="entry name" value="RNA POLYMERASE SIGMA-E FACTOR"/>
    <property type="match status" value="1"/>
</dbReference>
<dbReference type="InterPro" id="IPR007630">
    <property type="entry name" value="RNA_pol_sigma70_r4"/>
</dbReference>
<feature type="region of interest" description="Disordered" evidence="5">
    <location>
        <begin position="1"/>
        <end position="37"/>
    </location>
</feature>
<dbReference type="Pfam" id="PF04545">
    <property type="entry name" value="Sigma70_r4"/>
    <property type="match status" value="1"/>
</dbReference>
<dbReference type="NCBIfam" id="TIGR02937">
    <property type="entry name" value="sigma70-ECF"/>
    <property type="match status" value="1"/>
</dbReference>
<dbReference type="GO" id="GO:0003677">
    <property type="term" value="F:DNA binding"/>
    <property type="evidence" value="ECO:0007669"/>
    <property type="project" value="UniProtKB-KW"/>
</dbReference>
<protein>
    <submittedName>
        <fullName evidence="9">SigB/SigF/SigG family RNA polymerase sigma factor</fullName>
    </submittedName>
</protein>
<dbReference type="SUPFAM" id="SSF88946">
    <property type="entry name" value="Sigma2 domain of RNA polymerase sigma factors"/>
    <property type="match status" value="1"/>
</dbReference>
<feature type="domain" description="RNA polymerase sigma-70 region 2" evidence="7">
    <location>
        <begin position="45"/>
        <end position="114"/>
    </location>
</feature>
<dbReference type="GO" id="GO:0006352">
    <property type="term" value="P:DNA-templated transcription initiation"/>
    <property type="evidence" value="ECO:0007669"/>
    <property type="project" value="InterPro"/>
</dbReference>
<dbReference type="Gene3D" id="1.20.140.160">
    <property type="match status" value="1"/>
</dbReference>
<evidence type="ECO:0000259" key="6">
    <source>
        <dbReference type="Pfam" id="PF04539"/>
    </source>
</evidence>
<evidence type="ECO:0000256" key="2">
    <source>
        <dbReference type="ARBA" id="ARBA00023082"/>
    </source>
</evidence>
<keyword evidence="4" id="KW-0804">Transcription</keyword>
<feature type="domain" description="RNA polymerase sigma-70 region 3" evidence="6">
    <location>
        <begin position="128"/>
        <end position="186"/>
    </location>
</feature>
<reference evidence="9" key="1">
    <citation type="submission" date="2022-10" db="EMBL/GenBank/DDBJ databases">
        <title>The WGS of Solirubrobacter ginsenosidimutans DSM 21036.</title>
        <authorList>
            <person name="Jiang Z."/>
        </authorList>
    </citation>
    <scope>NUCLEOTIDE SEQUENCE</scope>
    <source>
        <strain evidence="9">DSM 21036</strain>
    </source>
</reference>
<gene>
    <name evidence="9" type="ORF">OM076_39050</name>
</gene>
<feature type="domain" description="RNA polymerase sigma-70 region 4" evidence="8">
    <location>
        <begin position="216"/>
        <end position="260"/>
    </location>
</feature>
<evidence type="ECO:0000256" key="4">
    <source>
        <dbReference type="ARBA" id="ARBA00023163"/>
    </source>
</evidence>
<dbReference type="Proteomes" id="UP001149140">
    <property type="component" value="Unassembled WGS sequence"/>
</dbReference>
<dbReference type="RefSeq" id="WP_270045586.1">
    <property type="nucleotide sequence ID" value="NZ_JAPDOD010000063.1"/>
</dbReference>
<feature type="compositionally biased region" description="Basic and acidic residues" evidence="5">
    <location>
        <begin position="1"/>
        <end position="11"/>
    </location>
</feature>
<dbReference type="NCBIfam" id="TIGR02980">
    <property type="entry name" value="SigBFG"/>
    <property type="match status" value="1"/>
</dbReference>
<keyword evidence="1" id="KW-0805">Transcription regulation</keyword>
<keyword evidence="2" id="KW-0731">Sigma factor</keyword>
<sequence length="270" mass="30514">MAHPATAERPRAATANPIDRARRQREDQRLMRKVQTGDDHAREELIERYMPLARSLALRYRRASEPLDDLIQVASVGLVKAVDRWDPERGLAFSSYAVPTILGELRRYFRDSTWDVRPARDLQELCLALEEAREALWGELGRQPTVADLAARLERQPEEIVEALQATEGRSIRSLDAPVHDEENDSASAGDLIGADDEEFERVEAGVTLERLTGILDDRAREILRLRFAEDLLQSEIAEVVGCSQMHISRIIRSSLEKLYAYGSGKEVAE</sequence>
<dbReference type="GO" id="GO:0016987">
    <property type="term" value="F:sigma factor activity"/>
    <property type="evidence" value="ECO:0007669"/>
    <property type="project" value="UniProtKB-KW"/>
</dbReference>
<evidence type="ECO:0000259" key="8">
    <source>
        <dbReference type="Pfam" id="PF04545"/>
    </source>
</evidence>
<dbReference type="Pfam" id="PF04542">
    <property type="entry name" value="Sigma70_r2"/>
    <property type="match status" value="1"/>
</dbReference>
<organism evidence="9 10">
    <name type="scientific">Solirubrobacter ginsenosidimutans</name>
    <dbReference type="NCBI Taxonomy" id="490573"/>
    <lineage>
        <taxon>Bacteria</taxon>
        <taxon>Bacillati</taxon>
        <taxon>Actinomycetota</taxon>
        <taxon>Thermoleophilia</taxon>
        <taxon>Solirubrobacterales</taxon>
        <taxon>Solirubrobacteraceae</taxon>
        <taxon>Solirubrobacter</taxon>
    </lineage>
</organism>
<evidence type="ECO:0000313" key="10">
    <source>
        <dbReference type="Proteomes" id="UP001149140"/>
    </source>
</evidence>